<name>A0ABP1R793_9HEXA</name>
<evidence type="ECO:0000313" key="4">
    <source>
        <dbReference type="Proteomes" id="UP001642540"/>
    </source>
</evidence>
<feature type="compositionally biased region" description="Basic and acidic residues" evidence="1">
    <location>
        <begin position="89"/>
        <end position="98"/>
    </location>
</feature>
<protein>
    <recommendedName>
        <fullName evidence="5">Odorant receptor</fullName>
    </recommendedName>
</protein>
<reference evidence="3 4" key="1">
    <citation type="submission" date="2024-08" db="EMBL/GenBank/DDBJ databases">
        <authorList>
            <person name="Cucini C."/>
            <person name="Frati F."/>
        </authorList>
    </citation>
    <scope>NUCLEOTIDE SEQUENCE [LARGE SCALE GENOMIC DNA]</scope>
</reference>
<comment type="caution">
    <text evidence="3">The sequence shown here is derived from an EMBL/GenBank/DDBJ whole genome shotgun (WGS) entry which is preliminary data.</text>
</comment>
<keyword evidence="2" id="KW-1133">Transmembrane helix</keyword>
<feature type="transmembrane region" description="Helical" evidence="2">
    <location>
        <begin position="360"/>
        <end position="382"/>
    </location>
</feature>
<accession>A0ABP1R793</accession>
<evidence type="ECO:0000256" key="2">
    <source>
        <dbReference type="SAM" id="Phobius"/>
    </source>
</evidence>
<feature type="transmembrane region" description="Helical" evidence="2">
    <location>
        <begin position="195"/>
        <end position="217"/>
    </location>
</feature>
<evidence type="ECO:0000256" key="1">
    <source>
        <dbReference type="SAM" id="MobiDB-lite"/>
    </source>
</evidence>
<feature type="transmembrane region" description="Helical" evidence="2">
    <location>
        <begin position="22"/>
        <end position="47"/>
    </location>
</feature>
<evidence type="ECO:0000313" key="3">
    <source>
        <dbReference type="EMBL" id="CAL8121404.1"/>
    </source>
</evidence>
<dbReference type="EMBL" id="CAXLJM020000065">
    <property type="protein sequence ID" value="CAL8121404.1"/>
    <property type="molecule type" value="Genomic_DNA"/>
</dbReference>
<evidence type="ECO:0008006" key="5">
    <source>
        <dbReference type="Google" id="ProtNLM"/>
    </source>
</evidence>
<keyword evidence="4" id="KW-1185">Reference proteome</keyword>
<feature type="transmembrane region" description="Helical" evidence="2">
    <location>
        <begin position="261"/>
        <end position="285"/>
    </location>
</feature>
<feature type="region of interest" description="Disordered" evidence="1">
    <location>
        <begin position="67"/>
        <end position="99"/>
    </location>
</feature>
<dbReference type="Proteomes" id="UP001642540">
    <property type="component" value="Unassembled WGS sequence"/>
</dbReference>
<keyword evidence="2" id="KW-0812">Transmembrane</keyword>
<keyword evidence="2" id="KW-0472">Membrane</keyword>
<feature type="compositionally biased region" description="Polar residues" evidence="1">
    <location>
        <begin position="72"/>
        <end position="88"/>
    </location>
</feature>
<proteinExistence type="predicted"/>
<sequence>MRTTNRSVEDTKVSNEEMLNWWVYQVLLPIAMALMALCFILGTILIIKSYIMTRLRTNIMTEMRRRRRTGPAPSNTYVGTNEMTTPRFQDSDNNDRRSAIPSVSSLATQGRAWQRQSELTEWVAFGITVKGATVAEFLQSVYFLVAYAAMYYAQQSLINKRHQVSELFNNALTFEKKYNAKNWKPIGNSGRFAKAFILLAVLPAPIQIFGNVLQAILSPCIPSRFGYIMHSTCFHWGSQLTPFLSSFFKIFSPTVMLLLSWYTAAFWGPGCIIEIVLSFTFSHCITNYTKMISRLLDLNFPPKRKESDRIIKLIRQTHLLTIQFNSFHQNYNALVKLIQVGTMLITMLFAIIRLHTVLPTFRLIVLFILTVQMITVVVFVYGTMADVNVKSKELIMKLTACDVFRTNRLMSREIKSFAPLKVYLGSVNYVEKLTPLNTMSFVINQLVGVLLW</sequence>
<gene>
    <name evidence="3" type="ORF">ODALV1_LOCUS19369</name>
</gene>
<feature type="transmembrane region" description="Helical" evidence="2">
    <location>
        <begin position="333"/>
        <end position="354"/>
    </location>
</feature>
<organism evidence="3 4">
    <name type="scientific">Orchesella dallaii</name>
    <dbReference type="NCBI Taxonomy" id="48710"/>
    <lineage>
        <taxon>Eukaryota</taxon>
        <taxon>Metazoa</taxon>
        <taxon>Ecdysozoa</taxon>
        <taxon>Arthropoda</taxon>
        <taxon>Hexapoda</taxon>
        <taxon>Collembola</taxon>
        <taxon>Entomobryomorpha</taxon>
        <taxon>Entomobryoidea</taxon>
        <taxon>Orchesellidae</taxon>
        <taxon>Orchesellinae</taxon>
        <taxon>Orchesella</taxon>
    </lineage>
</organism>